<dbReference type="EnsemblMetazoa" id="CapteT204379">
    <property type="protein sequence ID" value="CapteP204379"/>
    <property type="gene ID" value="CapteG204379"/>
</dbReference>
<reference evidence="3" key="3">
    <citation type="submission" date="2015-06" db="UniProtKB">
        <authorList>
            <consortium name="EnsemblMetazoa"/>
        </authorList>
    </citation>
    <scope>IDENTIFICATION</scope>
</reference>
<evidence type="ECO:0000313" key="4">
    <source>
        <dbReference type="Proteomes" id="UP000014760"/>
    </source>
</evidence>
<dbReference type="EMBL" id="AMQN01010711">
    <property type="status" value="NOT_ANNOTATED_CDS"/>
    <property type="molecule type" value="Genomic_DNA"/>
</dbReference>
<accession>R7TWA8</accession>
<name>R7TWA8_CAPTE</name>
<feature type="region of interest" description="Disordered" evidence="1">
    <location>
        <begin position="170"/>
        <end position="207"/>
    </location>
</feature>
<reference evidence="2 4" key="2">
    <citation type="journal article" date="2013" name="Nature">
        <title>Insights into bilaterian evolution from three spiralian genomes.</title>
        <authorList>
            <person name="Simakov O."/>
            <person name="Marletaz F."/>
            <person name="Cho S.J."/>
            <person name="Edsinger-Gonzales E."/>
            <person name="Havlak P."/>
            <person name="Hellsten U."/>
            <person name="Kuo D.H."/>
            <person name="Larsson T."/>
            <person name="Lv J."/>
            <person name="Arendt D."/>
            <person name="Savage R."/>
            <person name="Osoegawa K."/>
            <person name="de Jong P."/>
            <person name="Grimwood J."/>
            <person name="Chapman J.A."/>
            <person name="Shapiro H."/>
            <person name="Aerts A."/>
            <person name="Otillar R.P."/>
            <person name="Terry A.Y."/>
            <person name="Boore J.L."/>
            <person name="Grigoriev I.V."/>
            <person name="Lindberg D.R."/>
            <person name="Seaver E.C."/>
            <person name="Weisblat D.A."/>
            <person name="Putnam N.H."/>
            <person name="Rokhsar D.S."/>
        </authorList>
    </citation>
    <scope>NUCLEOTIDE SEQUENCE</scope>
    <source>
        <strain evidence="2 4">I ESC-2004</strain>
    </source>
</reference>
<dbReference type="HOGENOM" id="CLU_1327509_0_0_1"/>
<feature type="compositionally biased region" description="Basic and acidic residues" evidence="1">
    <location>
        <begin position="59"/>
        <end position="70"/>
    </location>
</feature>
<gene>
    <name evidence="2" type="ORF">CAPTEDRAFT_204379</name>
</gene>
<dbReference type="EMBL" id="KB308450">
    <property type="protein sequence ID" value="ELT97857.1"/>
    <property type="molecule type" value="Genomic_DNA"/>
</dbReference>
<feature type="region of interest" description="Disordered" evidence="1">
    <location>
        <begin position="47"/>
        <end position="83"/>
    </location>
</feature>
<reference evidence="4" key="1">
    <citation type="submission" date="2012-12" db="EMBL/GenBank/DDBJ databases">
        <authorList>
            <person name="Hellsten U."/>
            <person name="Grimwood J."/>
            <person name="Chapman J.A."/>
            <person name="Shapiro H."/>
            <person name="Aerts A."/>
            <person name="Otillar R.P."/>
            <person name="Terry A.Y."/>
            <person name="Boore J.L."/>
            <person name="Simakov O."/>
            <person name="Marletaz F."/>
            <person name="Cho S.-J."/>
            <person name="Edsinger-Gonzales E."/>
            <person name="Havlak P."/>
            <person name="Kuo D.-H."/>
            <person name="Larsson T."/>
            <person name="Lv J."/>
            <person name="Arendt D."/>
            <person name="Savage R."/>
            <person name="Osoegawa K."/>
            <person name="de Jong P."/>
            <person name="Lindberg D.R."/>
            <person name="Seaver E.C."/>
            <person name="Weisblat D.A."/>
            <person name="Putnam N.H."/>
            <person name="Grigoriev I.V."/>
            <person name="Rokhsar D.S."/>
        </authorList>
    </citation>
    <scope>NUCLEOTIDE SEQUENCE</scope>
    <source>
        <strain evidence="4">I ESC-2004</strain>
    </source>
</reference>
<organism evidence="2">
    <name type="scientific">Capitella teleta</name>
    <name type="common">Polychaete worm</name>
    <dbReference type="NCBI Taxonomy" id="283909"/>
    <lineage>
        <taxon>Eukaryota</taxon>
        <taxon>Metazoa</taxon>
        <taxon>Spiralia</taxon>
        <taxon>Lophotrochozoa</taxon>
        <taxon>Annelida</taxon>
        <taxon>Polychaeta</taxon>
        <taxon>Sedentaria</taxon>
        <taxon>Scolecida</taxon>
        <taxon>Capitellidae</taxon>
        <taxon>Capitella</taxon>
    </lineage>
</organism>
<feature type="region of interest" description="Disordered" evidence="1">
    <location>
        <begin position="133"/>
        <end position="157"/>
    </location>
</feature>
<feature type="compositionally biased region" description="Basic and acidic residues" evidence="1">
    <location>
        <begin position="194"/>
        <end position="207"/>
    </location>
</feature>
<evidence type="ECO:0000313" key="2">
    <source>
        <dbReference type="EMBL" id="ELT97857.1"/>
    </source>
</evidence>
<keyword evidence="4" id="KW-1185">Reference proteome</keyword>
<evidence type="ECO:0000313" key="3">
    <source>
        <dbReference type="EnsemblMetazoa" id="CapteP204379"/>
    </source>
</evidence>
<proteinExistence type="predicted"/>
<evidence type="ECO:0000256" key="1">
    <source>
        <dbReference type="SAM" id="MobiDB-lite"/>
    </source>
</evidence>
<feature type="compositionally biased region" description="Basic and acidic residues" evidence="1">
    <location>
        <begin position="139"/>
        <end position="153"/>
    </location>
</feature>
<sequence length="207" mass="24534">MAGSKFDPKSMCRTDNEQIAEMKNRTEQIRYDMQLTQLKREEKIEDKAMSKAVRQMQAKADKIQKKRNELQQRSTMRKSRSAPMDTYQRSVFVTEMYADDFVQGKHKTFPDIASSAAVVNTIKRQVLPRWHTTSSTMWKRRDPSADKGWDPRRRQQVQGFLQRQKTFNSLNPIPQHIKEETDKIRKPSANKPRKAYEYGEYRQFKNP</sequence>
<dbReference type="Proteomes" id="UP000014760">
    <property type="component" value="Unassembled WGS sequence"/>
</dbReference>
<dbReference type="AlphaFoldDB" id="R7TWA8"/>
<protein>
    <submittedName>
        <fullName evidence="2 3">Uncharacterized protein</fullName>
    </submittedName>
</protein>
<feature type="compositionally biased region" description="Basic and acidic residues" evidence="1">
    <location>
        <begin position="176"/>
        <end position="185"/>
    </location>
</feature>